<keyword evidence="1" id="KW-0812">Transmembrane</keyword>
<proteinExistence type="predicted"/>
<feature type="transmembrane region" description="Helical" evidence="1">
    <location>
        <begin position="12"/>
        <end position="31"/>
    </location>
</feature>
<accession>A0A3B1D867</accession>
<dbReference type="EMBL" id="UOGL01000290">
    <property type="protein sequence ID" value="VAX39056.1"/>
    <property type="molecule type" value="Genomic_DNA"/>
</dbReference>
<dbReference type="InterPro" id="IPR007345">
    <property type="entry name" value="Polysacch_pyruvyl_Trfase"/>
</dbReference>
<reference evidence="3" key="1">
    <citation type="submission" date="2018-06" db="EMBL/GenBank/DDBJ databases">
        <authorList>
            <person name="Zhirakovskaya E."/>
        </authorList>
    </citation>
    <scope>NUCLEOTIDE SEQUENCE</scope>
</reference>
<feature type="domain" description="Polysaccharide pyruvyl transferase" evidence="2">
    <location>
        <begin position="51"/>
        <end position="357"/>
    </location>
</feature>
<keyword evidence="1" id="KW-0472">Membrane</keyword>
<name>A0A3B1D867_9ZZZZ</name>
<gene>
    <name evidence="3" type="ORF">MNBD_PLANCTO02-1740</name>
</gene>
<evidence type="ECO:0000313" key="3">
    <source>
        <dbReference type="EMBL" id="VAX39056.1"/>
    </source>
</evidence>
<evidence type="ECO:0000259" key="2">
    <source>
        <dbReference type="Pfam" id="PF04230"/>
    </source>
</evidence>
<evidence type="ECO:0000256" key="1">
    <source>
        <dbReference type="SAM" id="Phobius"/>
    </source>
</evidence>
<sequence length="431" mass="48915">MTQSSCSITRRAAIAQMGVVALNVPILQAAFHTKRKRPQKVLLRSSWQTVNIGDIAHTPGVLKLLETYLPDVEIYLWFSKLDNGVEELLLKRFPKLKIVKGKDALISAFKECDFLLHSSGPSLVAEKDVIRWTQITGKPYGIYGITLPQPASSKATPNAKMKQTIQVLSKANFVFFRDTVSMKFAKEQGCTSPVMEFAPDGAFACDLRDDKKANKFLRENRLEAGKFLCCIPRLRYTPYWTLSKKRPLNKVRHARNEQMKEHDHAELRQAIIEVVKQTDRKILICPEDETQMKVGKELLYDQLSSDIKKQVVWRPNYWLTGEAISTYVQSAGLFGNEMHSPIMCIGNGIPAIVCRWKEQTSKGIMWNDIGLDDWLFDMDDEQQVKGIVPAVLAIAQKTEAAKKKVLHALKFVHQRQRETMGQLVAELGKTK</sequence>
<dbReference type="Pfam" id="PF04230">
    <property type="entry name" value="PS_pyruv_trans"/>
    <property type="match status" value="1"/>
</dbReference>
<keyword evidence="1" id="KW-1133">Transmembrane helix</keyword>
<dbReference type="AlphaFoldDB" id="A0A3B1D867"/>
<organism evidence="3">
    <name type="scientific">hydrothermal vent metagenome</name>
    <dbReference type="NCBI Taxonomy" id="652676"/>
    <lineage>
        <taxon>unclassified sequences</taxon>
        <taxon>metagenomes</taxon>
        <taxon>ecological metagenomes</taxon>
    </lineage>
</organism>
<protein>
    <recommendedName>
        <fullName evidence="2">Polysaccharide pyruvyl transferase domain-containing protein</fullName>
    </recommendedName>
</protein>